<dbReference type="EMBL" id="CP095075">
    <property type="protein sequence ID" value="UOR11105.1"/>
    <property type="molecule type" value="Genomic_DNA"/>
</dbReference>
<dbReference type="PRINTS" id="PR00420">
    <property type="entry name" value="RNGMNOXGNASE"/>
</dbReference>
<name>A0ABY4HCG7_9BACI</name>
<dbReference type="Pfam" id="PF13450">
    <property type="entry name" value="NAD_binding_8"/>
    <property type="match status" value="1"/>
</dbReference>
<dbReference type="Proteomes" id="UP000830326">
    <property type="component" value="Chromosome"/>
</dbReference>
<evidence type="ECO:0000313" key="3">
    <source>
        <dbReference type="Proteomes" id="UP000830326"/>
    </source>
</evidence>
<protein>
    <submittedName>
        <fullName evidence="2">FAD-dependent oxidoreductase</fullName>
    </submittedName>
</protein>
<organism evidence="2 3">
    <name type="scientific">Halobacillus amylolyticus</name>
    <dbReference type="NCBI Taxonomy" id="2932259"/>
    <lineage>
        <taxon>Bacteria</taxon>
        <taxon>Bacillati</taxon>
        <taxon>Bacillota</taxon>
        <taxon>Bacilli</taxon>
        <taxon>Bacillales</taxon>
        <taxon>Bacillaceae</taxon>
        <taxon>Halobacillus</taxon>
    </lineage>
</organism>
<reference evidence="2" key="1">
    <citation type="submission" date="2022-04" db="EMBL/GenBank/DDBJ databases">
        <title>Halobacillus sp. isolated from saltern.</title>
        <authorList>
            <person name="Won M."/>
            <person name="Lee C.-M."/>
            <person name="Woen H.-Y."/>
            <person name="Kwon S.-W."/>
        </authorList>
    </citation>
    <scope>NUCLEOTIDE SEQUENCE</scope>
    <source>
        <strain evidence="2">SSHM10-5</strain>
    </source>
</reference>
<dbReference type="InterPro" id="IPR036188">
    <property type="entry name" value="FAD/NAD-bd_sf"/>
</dbReference>
<dbReference type="PANTHER" id="PTHR16128">
    <property type="entry name" value="FAD/NAD(P)-BINDING OXIDOREDUCTASE FAMILY PROTEIN"/>
    <property type="match status" value="1"/>
</dbReference>
<sequence length="320" mass="36229">MHRYDVAIIGSGLSGIIAAQKLHQSNSKVLLLEKDPRVGGRLATRKFSKGKVDYGAQFFTVRSDELNQEVQDWLEKGWVKQWFGEDYPRYTSVAGMQEFSRCLAANLPLFLSRNVSYINDQGSYFLLGDEEGRVYESEQVICTMPAPQTLSLLANSPVRVAHTAQHALRALTYKSTYVGLFQFDQPTVFPENGHMDKNLPLGVERMVDHQKKGISSEAIVSIYMTADWSVNHDEEKDILELVRNKTASYLDFQTLVSQQLETWRYAQSADTYPQSFLQLDKEGRIFAVGDAFLRADDQAGRTRFESAFLSGYDIASHLRA</sequence>
<keyword evidence="3" id="KW-1185">Reference proteome</keyword>
<dbReference type="Gene3D" id="3.90.660.10">
    <property type="match status" value="1"/>
</dbReference>
<dbReference type="PANTHER" id="PTHR16128:SF5">
    <property type="entry name" value="FAD_NAD(P)-BINDING OXIDOREDUCTASE FAMILY PROTEIN"/>
    <property type="match status" value="1"/>
</dbReference>
<dbReference type="RefSeq" id="WP_245030757.1">
    <property type="nucleotide sequence ID" value="NZ_CP095075.1"/>
</dbReference>
<evidence type="ECO:0000313" key="2">
    <source>
        <dbReference type="EMBL" id="UOR11105.1"/>
    </source>
</evidence>
<dbReference type="Gene3D" id="3.50.50.60">
    <property type="entry name" value="FAD/NAD(P)-binding domain"/>
    <property type="match status" value="1"/>
</dbReference>
<accession>A0ABY4HCG7</accession>
<dbReference type="Pfam" id="PF01593">
    <property type="entry name" value="Amino_oxidase"/>
    <property type="match status" value="1"/>
</dbReference>
<dbReference type="SUPFAM" id="SSF51905">
    <property type="entry name" value="FAD/NAD(P)-binding domain"/>
    <property type="match status" value="1"/>
</dbReference>
<feature type="domain" description="Amine oxidase" evidence="1">
    <location>
        <begin position="83"/>
        <end position="290"/>
    </location>
</feature>
<evidence type="ECO:0000259" key="1">
    <source>
        <dbReference type="Pfam" id="PF01593"/>
    </source>
</evidence>
<dbReference type="InterPro" id="IPR002937">
    <property type="entry name" value="Amino_oxidase"/>
</dbReference>
<proteinExistence type="predicted"/>
<gene>
    <name evidence="2" type="ORF">MUO15_16105</name>
</gene>